<dbReference type="NCBIfam" id="TIGR00121">
    <property type="entry name" value="birA_ligase"/>
    <property type="match status" value="1"/>
</dbReference>
<dbReference type="InterPro" id="IPR004143">
    <property type="entry name" value="BPL_LPL_catalytic"/>
</dbReference>
<dbReference type="SUPFAM" id="SSF55681">
    <property type="entry name" value="Class II aaRS and biotin synthetases"/>
    <property type="match status" value="1"/>
</dbReference>
<feature type="region of interest" description="Disordered" evidence="3">
    <location>
        <begin position="61"/>
        <end position="93"/>
    </location>
</feature>
<dbReference type="GO" id="GO:0004077">
    <property type="term" value="F:biotin--[biotin carboxyl-carrier protein] ligase activity"/>
    <property type="evidence" value="ECO:0007669"/>
    <property type="project" value="InterPro"/>
</dbReference>
<evidence type="ECO:0000313" key="6">
    <source>
        <dbReference type="Proteomes" id="UP001181693"/>
    </source>
</evidence>
<reference evidence="5" key="1">
    <citation type="thesis" date="2020" institute="ProQuest LLC" country="789 East Eisenhower Parkway, Ann Arbor, MI, USA">
        <title>Comparative Genomics and Chromosome Evolution.</title>
        <authorList>
            <person name="Mudd A.B."/>
        </authorList>
    </citation>
    <scope>NUCLEOTIDE SEQUENCE</scope>
    <source>
        <strain evidence="5">1538</strain>
        <tissue evidence="5">Blood</tissue>
    </source>
</reference>
<keyword evidence="6" id="KW-1185">Reference proteome</keyword>
<evidence type="ECO:0000259" key="4">
    <source>
        <dbReference type="PROSITE" id="PS51733"/>
    </source>
</evidence>
<keyword evidence="2" id="KW-0436">Ligase</keyword>
<protein>
    <recommendedName>
        <fullName evidence="4">BPL/LPL catalytic domain-containing protein</fullName>
    </recommendedName>
</protein>
<dbReference type="Gene3D" id="3.30.930.10">
    <property type="entry name" value="Bira Bifunctional Protein, Domain 2"/>
    <property type="match status" value="1"/>
</dbReference>
<dbReference type="AlphaFoldDB" id="A0AAV3B4E8"/>
<dbReference type="PANTHER" id="PTHR12835">
    <property type="entry name" value="BIOTIN PROTEIN LIGASE"/>
    <property type="match status" value="1"/>
</dbReference>
<accession>A0AAV3B4E8</accession>
<feature type="domain" description="BPL/LPL catalytic" evidence="4">
    <location>
        <begin position="446"/>
        <end position="644"/>
    </location>
</feature>
<gene>
    <name evidence="5" type="ORF">GDO54_002063</name>
</gene>
<evidence type="ECO:0000313" key="5">
    <source>
        <dbReference type="EMBL" id="DBA34512.1"/>
    </source>
</evidence>
<dbReference type="InterPro" id="IPR003142">
    <property type="entry name" value="BPL_C"/>
</dbReference>
<dbReference type="Pfam" id="PF02237">
    <property type="entry name" value="BPL_C"/>
    <property type="match status" value="1"/>
</dbReference>
<feature type="compositionally biased region" description="Polar residues" evidence="3">
    <location>
        <begin position="70"/>
        <end position="81"/>
    </location>
</feature>
<evidence type="ECO:0000256" key="1">
    <source>
        <dbReference type="ARBA" id="ARBA00009934"/>
    </source>
</evidence>
<dbReference type="InterPro" id="IPR004408">
    <property type="entry name" value="Biotin_CoA_COase_ligase"/>
</dbReference>
<comment type="similarity">
    <text evidence="1">Belongs to the biotin--protein ligase family.</text>
</comment>
<dbReference type="PROSITE" id="PS51733">
    <property type="entry name" value="BPL_LPL_CATALYTIC"/>
    <property type="match status" value="1"/>
</dbReference>
<feature type="region of interest" description="Disordered" evidence="3">
    <location>
        <begin position="129"/>
        <end position="158"/>
    </location>
</feature>
<organism evidence="5 6">
    <name type="scientific">Pyxicephalus adspersus</name>
    <name type="common">African bullfrog</name>
    <dbReference type="NCBI Taxonomy" id="30357"/>
    <lineage>
        <taxon>Eukaryota</taxon>
        <taxon>Metazoa</taxon>
        <taxon>Chordata</taxon>
        <taxon>Craniata</taxon>
        <taxon>Vertebrata</taxon>
        <taxon>Euteleostomi</taxon>
        <taxon>Amphibia</taxon>
        <taxon>Batrachia</taxon>
        <taxon>Anura</taxon>
        <taxon>Neobatrachia</taxon>
        <taxon>Ranoidea</taxon>
        <taxon>Pyxicephalidae</taxon>
        <taxon>Pyxicephalinae</taxon>
        <taxon>Pyxicephalus</taxon>
    </lineage>
</organism>
<dbReference type="Pfam" id="PF03099">
    <property type="entry name" value="BPL_LplA_LipB"/>
    <property type="match status" value="1"/>
</dbReference>
<dbReference type="CDD" id="cd16442">
    <property type="entry name" value="BPL"/>
    <property type="match status" value="1"/>
</dbReference>
<dbReference type="EMBL" id="DYDO01000001">
    <property type="protein sequence ID" value="DBA34512.1"/>
    <property type="molecule type" value="Genomic_DNA"/>
</dbReference>
<feature type="compositionally biased region" description="Acidic residues" evidence="3">
    <location>
        <begin position="129"/>
        <end position="139"/>
    </location>
</feature>
<sequence>MEDRLQMDNGLLPQKITSVHLRKTSAAKEDSQDNNLFLAQRKAALELNLTSDKTVGKDMGVSESTEMENSDNGNENPNLNRRSGLGQKEEASGEHLHLHLSSCHECLELENCTIESVKFASAENIPDLPDDFSSLEDQSDVGHPKETSNLNVSGKPPNVLIYGDPSSPERVEQVKSVLLQCFDACRYVVYPLPEDQALTAPWVDNCLLLVLVGEKPIPANVHKLFISYLEKGGKILGLASTFTFGNVELKKKSELLGSVQDLVFDGPSGNEIHLNVMVSGLVYEEGFIESCNQSNQWGRLNNESQDLMMVRQEYGDNGGEAILCQVRLEMSPESLMEHDKVTFDLLKLSNPQRHEVLTQILISLGLECGVISSPSLTPVYLLCAQKDKYPDVLQWIKSRVKNGLIKSSKLSLKLFESPQYDIDVTPSLAPLITEEEDFICEGFSLEKYRENLRTETLGKMVLFSEVTTTTFNLLDGLMFHEAKEMGLIAIAAQQTQGKGRGGNVWLSPKGCALMTLLVTIPISSPLGQRIAFIQHLMSLAVVEAVRSMPGYEDIELKVKWPNDIYYSNMMKLGGVLVNSTLMGNTFHILIGCGFNVSNSNPTICINDLILEHNKRFKTNIEPLRVDMLIARTVTALEALINTFQLIGPSGVLPMYYKYWVHSGQKVRLGGEDGPLAWIVGLDDCGFLQVLQEGKDVITVHPDGNSFDMTRNLIVPKR</sequence>
<evidence type="ECO:0000256" key="2">
    <source>
        <dbReference type="ARBA" id="ARBA00022598"/>
    </source>
</evidence>
<dbReference type="InterPro" id="IPR045864">
    <property type="entry name" value="aa-tRNA-synth_II/BPL/LPL"/>
</dbReference>
<dbReference type="GO" id="GO:0005737">
    <property type="term" value="C:cytoplasm"/>
    <property type="evidence" value="ECO:0007669"/>
    <property type="project" value="TreeGrafter"/>
</dbReference>
<proteinExistence type="inferred from homology"/>
<dbReference type="PANTHER" id="PTHR12835:SF5">
    <property type="entry name" value="BIOTIN--PROTEIN LIGASE"/>
    <property type="match status" value="1"/>
</dbReference>
<evidence type="ECO:0000256" key="3">
    <source>
        <dbReference type="SAM" id="MobiDB-lite"/>
    </source>
</evidence>
<dbReference type="Proteomes" id="UP001181693">
    <property type="component" value="Unassembled WGS sequence"/>
</dbReference>
<name>A0AAV3B4E8_PYXAD</name>
<comment type="caution">
    <text evidence="5">The sequence shown here is derived from an EMBL/GenBank/DDBJ whole genome shotgun (WGS) entry which is preliminary data.</text>
</comment>